<dbReference type="Proteomes" id="UP000198561">
    <property type="component" value="Unassembled WGS sequence"/>
</dbReference>
<dbReference type="EMBL" id="FNWQ01000002">
    <property type="protein sequence ID" value="SEH31938.1"/>
    <property type="molecule type" value="Genomic_DNA"/>
</dbReference>
<dbReference type="AlphaFoldDB" id="A0A1H6HCT6"/>
<organism evidence="1 2">
    <name type="scientific">Chryseobacterium culicis</name>
    <dbReference type="NCBI Taxonomy" id="680127"/>
    <lineage>
        <taxon>Bacteria</taxon>
        <taxon>Pseudomonadati</taxon>
        <taxon>Bacteroidota</taxon>
        <taxon>Flavobacteriia</taxon>
        <taxon>Flavobacteriales</taxon>
        <taxon>Weeksellaceae</taxon>
        <taxon>Chryseobacterium group</taxon>
        <taxon>Chryseobacterium</taxon>
    </lineage>
</organism>
<evidence type="ECO:0000313" key="1">
    <source>
        <dbReference type="EMBL" id="SEH31938.1"/>
    </source>
</evidence>
<protein>
    <submittedName>
        <fullName evidence="1">Uncharacterized protein</fullName>
    </submittedName>
</protein>
<dbReference type="RefSeq" id="WP_089691021.1">
    <property type="nucleotide sequence ID" value="NZ_FNWQ01000002.1"/>
</dbReference>
<reference evidence="1 2" key="1">
    <citation type="submission" date="2016-10" db="EMBL/GenBank/DDBJ databases">
        <authorList>
            <person name="de Groot N.N."/>
        </authorList>
    </citation>
    <scope>NUCLEOTIDE SEQUENCE [LARGE SCALE GENOMIC DNA]</scope>
    <source>
        <strain evidence="1 2">DSM 23031</strain>
    </source>
</reference>
<proteinExistence type="predicted"/>
<sequence length="69" mass="8055">MNKDNFNYLIGKTRHEVKAEMGDGFNFFKDNVWTYQVGETWLGKKVILSVLFVDNHAANITLHKTFKSF</sequence>
<dbReference type="OrthoDB" id="1263809at2"/>
<name>A0A1H6HCT6_CHRCI</name>
<gene>
    <name evidence="1" type="ORF">SAMN05421593_1612</name>
</gene>
<accession>A0A1H6HCT6</accession>
<evidence type="ECO:0000313" key="2">
    <source>
        <dbReference type="Proteomes" id="UP000198561"/>
    </source>
</evidence>